<feature type="transmembrane region" description="Helical" evidence="6">
    <location>
        <begin position="280"/>
        <end position="301"/>
    </location>
</feature>
<feature type="transmembrane region" description="Helical" evidence="6">
    <location>
        <begin position="255"/>
        <end position="273"/>
    </location>
</feature>
<feature type="transmembrane region" description="Helical" evidence="6">
    <location>
        <begin position="216"/>
        <end position="235"/>
    </location>
</feature>
<reference evidence="8" key="1">
    <citation type="submission" date="2020-02" db="EMBL/GenBank/DDBJ databases">
        <authorList>
            <person name="Scholz U."/>
            <person name="Mascher M."/>
            <person name="Fiebig A."/>
        </authorList>
    </citation>
    <scope>NUCLEOTIDE SEQUENCE</scope>
</reference>
<feature type="domain" description="EamA" evidence="7">
    <location>
        <begin position="186"/>
        <end position="324"/>
    </location>
</feature>
<keyword evidence="5 6" id="KW-0472">Membrane</keyword>
<dbReference type="EMBL" id="LR746268">
    <property type="protein sequence ID" value="CAA7396885.1"/>
    <property type="molecule type" value="Genomic_DNA"/>
</dbReference>
<feature type="transmembrane region" description="Helical" evidence="6">
    <location>
        <begin position="185"/>
        <end position="204"/>
    </location>
</feature>
<dbReference type="InterPro" id="IPR030184">
    <property type="entry name" value="WAT1-related"/>
</dbReference>
<dbReference type="Pfam" id="PF00892">
    <property type="entry name" value="EamA"/>
    <property type="match status" value="2"/>
</dbReference>
<feature type="transmembrane region" description="Helical" evidence="6">
    <location>
        <begin position="12"/>
        <end position="31"/>
    </location>
</feature>
<evidence type="ECO:0000259" key="7">
    <source>
        <dbReference type="Pfam" id="PF00892"/>
    </source>
</evidence>
<accession>A0A7I8KIR3</accession>
<evidence type="ECO:0000256" key="2">
    <source>
        <dbReference type="ARBA" id="ARBA00007635"/>
    </source>
</evidence>
<evidence type="ECO:0000256" key="1">
    <source>
        <dbReference type="ARBA" id="ARBA00004141"/>
    </source>
</evidence>
<organism evidence="8 9">
    <name type="scientific">Spirodela intermedia</name>
    <name type="common">Intermediate duckweed</name>
    <dbReference type="NCBI Taxonomy" id="51605"/>
    <lineage>
        <taxon>Eukaryota</taxon>
        <taxon>Viridiplantae</taxon>
        <taxon>Streptophyta</taxon>
        <taxon>Embryophyta</taxon>
        <taxon>Tracheophyta</taxon>
        <taxon>Spermatophyta</taxon>
        <taxon>Magnoliopsida</taxon>
        <taxon>Liliopsida</taxon>
        <taxon>Araceae</taxon>
        <taxon>Lemnoideae</taxon>
        <taxon>Spirodela</taxon>
    </lineage>
</organism>
<evidence type="ECO:0000256" key="3">
    <source>
        <dbReference type="ARBA" id="ARBA00022692"/>
    </source>
</evidence>
<sequence>MGFMVDGMKPVVGMVLVQMVFAGANIFYKLAANDGMDLRVLVAYRHLFGAAFLLPVAFFVERKTRPAITWTVLIQSFFCGLFGGTLAQNLYLMAIKLTTATFTTAIANLIPAITFVLAVIFGLEKLGLRTMAGKAKLAGTAVGLGGAMFLTFYKGPEVDIWPSNVDLLQEKGSPAPAHLEYGNRVMGSLLAVVSCFSYAIWLIIQAKMIKCFPCANSSAALMCLMAAVQSAALALCMQRDWNEWKMGLDIRLLTSVYVGVIASGLTLMVMAWCIRLKGPLFASVFNPLMLVVVAVLGSFLLEEKLHLGSLLGAILIVVGLYLVIWGKCREAKKAVELPVVKPQEPGQVEVTTQAQSTGR</sequence>
<dbReference type="InterPro" id="IPR000620">
    <property type="entry name" value="EamA_dom"/>
</dbReference>
<comment type="subcellular location">
    <subcellularLocation>
        <location evidence="1 6">Membrane</location>
        <topology evidence="1 6">Multi-pass membrane protein</topology>
    </subcellularLocation>
</comment>
<feature type="transmembrane region" description="Helical" evidence="6">
    <location>
        <begin position="99"/>
        <end position="123"/>
    </location>
</feature>
<feature type="transmembrane region" description="Helical" evidence="6">
    <location>
        <begin position="67"/>
        <end position="87"/>
    </location>
</feature>
<dbReference type="Proteomes" id="UP000663760">
    <property type="component" value="Chromosome 5"/>
</dbReference>
<dbReference type="GO" id="GO:0016020">
    <property type="term" value="C:membrane"/>
    <property type="evidence" value="ECO:0007669"/>
    <property type="project" value="UniProtKB-SubCell"/>
</dbReference>
<dbReference type="InterPro" id="IPR037185">
    <property type="entry name" value="EmrE-like"/>
</dbReference>
<feature type="domain" description="EamA" evidence="7">
    <location>
        <begin position="12"/>
        <end position="133"/>
    </location>
</feature>
<evidence type="ECO:0000313" key="8">
    <source>
        <dbReference type="EMBL" id="CAA7396885.1"/>
    </source>
</evidence>
<protein>
    <recommendedName>
        <fullName evidence="6">WAT1-related protein</fullName>
    </recommendedName>
</protein>
<dbReference type="PANTHER" id="PTHR31218">
    <property type="entry name" value="WAT1-RELATED PROTEIN"/>
    <property type="match status" value="1"/>
</dbReference>
<gene>
    <name evidence="8" type="ORF">SI8410_05007548</name>
</gene>
<evidence type="ECO:0000256" key="6">
    <source>
        <dbReference type="RuleBase" id="RU363077"/>
    </source>
</evidence>
<keyword evidence="3 6" id="KW-0812">Transmembrane</keyword>
<dbReference type="AlphaFoldDB" id="A0A7I8KIR3"/>
<feature type="transmembrane region" description="Helical" evidence="6">
    <location>
        <begin position="135"/>
        <end position="153"/>
    </location>
</feature>
<name>A0A7I8KIR3_SPIIN</name>
<evidence type="ECO:0000256" key="4">
    <source>
        <dbReference type="ARBA" id="ARBA00022989"/>
    </source>
</evidence>
<evidence type="ECO:0000313" key="9">
    <source>
        <dbReference type="Proteomes" id="UP000663760"/>
    </source>
</evidence>
<evidence type="ECO:0000256" key="5">
    <source>
        <dbReference type="ARBA" id="ARBA00023136"/>
    </source>
</evidence>
<keyword evidence="9" id="KW-1185">Reference proteome</keyword>
<dbReference type="OrthoDB" id="1728340at2759"/>
<proteinExistence type="inferred from homology"/>
<dbReference type="SUPFAM" id="SSF103481">
    <property type="entry name" value="Multidrug resistance efflux transporter EmrE"/>
    <property type="match status" value="2"/>
</dbReference>
<feature type="transmembrane region" description="Helical" evidence="6">
    <location>
        <begin position="307"/>
        <end position="324"/>
    </location>
</feature>
<keyword evidence="4 6" id="KW-1133">Transmembrane helix</keyword>
<comment type="similarity">
    <text evidence="2 6">Belongs to the drug/metabolite transporter (DMT) superfamily. Plant drug/metabolite exporter (P-DME) (TC 2.A.7.4) family.</text>
</comment>
<feature type="transmembrane region" description="Helical" evidence="6">
    <location>
        <begin position="43"/>
        <end position="60"/>
    </location>
</feature>
<dbReference type="GO" id="GO:0022857">
    <property type="term" value="F:transmembrane transporter activity"/>
    <property type="evidence" value="ECO:0007669"/>
    <property type="project" value="InterPro"/>
</dbReference>